<dbReference type="Proteomes" id="UP000058599">
    <property type="component" value="Chromosome"/>
</dbReference>
<evidence type="ECO:0000313" key="3">
    <source>
        <dbReference type="Proteomes" id="UP000058599"/>
    </source>
</evidence>
<dbReference type="PANTHER" id="PTHR12126">
    <property type="entry name" value="NADH-UBIQUINONE OXIDOREDUCTASE 39 KDA SUBUNIT-RELATED"/>
    <property type="match status" value="1"/>
</dbReference>
<organism evidence="2 3">
    <name type="scientific">Sphingopyxis granuli</name>
    <dbReference type="NCBI Taxonomy" id="267128"/>
    <lineage>
        <taxon>Bacteria</taxon>
        <taxon>Pseudomonadati</taxon>
        <taxon>Pseudomonadota</taxon>
        <taxon>Alphaproteobacteria</taxon>
        <taxon>Sphingomonadales</taxon>
        <taxon>Sphingomonadaceae</taxon>
        <taxon>Sphingopyxis</taxon>
    </lineage>
</organism>
<dbReference type="AlphaFoldDB" id="A0AA86GKM7"/>
<dbReference type="PANTHER" id="PTHR12126:SF11">
    <property type="entry name" value="NADH DEHYDROGENASE [UBIQUINONE] 1 ALPHA SUBCOMPLEX SUBUNIT 9, MITOCHONDRIAL"/>
    <property type="match status" value="1"/>
</dbReference>
<dbReference type="CDD" id="cd05271">
    <property type="entry name" value="NDUFA9_like_SDR_a"/>
    <property type="match status" value="1"/>
</dbReference>
<accession>A0AA86GKM7</accession>
<dbReference type="Pfam" id="PF01370">
    <property type="entry name" value="Epimerase"/>
    <property type="match status" value="1"/>
</dbReference>
<evidence type="ECO:0000259" key="1">
    <source>
        <dbReference type="Pfam" id="PF01370"/>
    </source>
</evidence>
<dbReference type="KEGG" id="sgi:SGRAN_1555"/>
<dbReference type="GO" id="GO:0016491">
    <property type="term" value="F:oxidoreductase activity"/>
    <property type="evidence" value="ECO:0007669"/>
    <property type="project" value="UniProtKB-KW"/>
</dbReference>
<dbReference type="InterPro" id="IPR051207">
    <property type="entry name" value="ComplexI_NDUFA9_subunit"/>
</dbReference>
<dbReference type="GO" id="GO:0044877">
    <property type="term" value="F:protein-containing complex binding"/>
    <property type="evidence" value="ECO:0007669"/>
    <property type="project" value="TreeGrafter"/>
</dbReference>
<protein>
    <submittedName>
        <fullName evidence="2">3-beta hydroxysteroid dehydrogenase/isomerase</fullName>
        <ecNumber evidence="2">1.6.5.3</ecNumber>
    </submittedName>
</protein>
<gene>
    <name evidence="2" type="ORF">SGRAN_1555</name>
</gene>
<dbReference type="Gene3D" id="3.40.50.720">
    <property type="entry name" value="NAD(P)-binding Rossmann-like Domain"/>
    <property type="match status" value="1"/>
</dbReference>
<keyword evidence="2" id="KW-0560">Oxidoreductase</keyword>
<proteinExistence type="predicted"/>
<sequence length="324" mass="33383">MAPVENRIQGDAMRNLDGQLITVLGGGGFVGRYVVQRLLTLGARVRVAQRDPRAAVFLKPLGGLGQTQFVAADVRDAASVARAVQGSDAVVNLAGSFDAMHAVQAEGAGHAAAAAKAAGARAFAHVSAIGADRDSASAYGRSKGDGEAAVRAAFPEATILRPSIVFGREDRFINRFAALMRMTPVVPVIAPATKLQPVYVGDVADAVVAALAAPVAGDLFELGGPQVLTMAALQQWIAAATGRKRLFVEMPDAVAGALAAGLGWLPGAPITRDQWRMLQVDNVVAPGAAGLAQLGITPTSLAAVAEGWLVQYRRHGRFAGAAAR</sequence>
<dbReference type="EMBL" id="CP012199">
    <property type="protein sequence ID" value="AMG73939.1"/>
    <property type="molecule type" value="Genomic_DNA"/>
</dbReference>
<keyword evidence="3" id="KW-1185">Reference proteome</keyword>
<dbReference type="InterPro" id="IPR036291">
    <property type="entry name" value="NAD(P)-bd_dom_sf"/>
</dbReference>
<dbReference type="SUPFAM" id="SSF51735">
    <property type="entry name" value="NAD(P)-binding Rossmann-fold domains"/>
    <property type="match status" value="1"/>
</dbReference>
<dbReference type="EC" id="1.6.5.3" evidence="2"/>
<reference evidence="2 3" key="1">
    <citation type="journal article" date="2016" name="BMC Genomics">
        <title>Genomic analysis of the nitrate-respiring Sphingopyxis granuli (formerly Sphingomonas macrogoltabida) strain TFA.</title>
        <authorList>
            <person name="Garcia-Romero I."/>
            <person name="Perez-Pulido A.J."/>
            <person name="Gonzalez-Flores Y.E."/>
            <person name="Reyes-Ramirez F."/>
            <person name="Santero E."/>
            <person name="Floriano B."/>
        </authorList>
    </citation>
    <scope>NUCLEOTIDE SEQUENCE [LARGE SCALE GENOMIC DNA]</scope>
    <source>
        <strain evidence="2 3">TFA</strain>
    </source>
</reference>
<feature type="domain" description="NAD-dependent epimerase/dehydratase" evidence="1">
    <location>
        <begin position="21"/>
        <end position="218"/>
    </location>
</feature>
<evidence type="ECO:0000313" key="2">
    <source>
        <dbReference type="EMBL" id="AMG73939.1"/>
    </source>
</evidence>
<dbReference type="InterPro" id="IPR001509">
    <property type="entry name" value="Epimerase_deHydtase"/>
</dbReference>
<name>A0AA86GKM7_9SPHN</name>